<dbReference type="EC" id="5.3.1.-" evidence="4"/>
<comment type="caution">
    <text evidence="4">The sequence shown here is derived from an EMBL/GenBank/DDBJ whole genome shotgun (WGS) entry which is preliminary data.</text>
</comment>
<accession>A0ABU1YJD0</accession>
<dbReference type="PANTHER" id="PTHR30268:SF0">
    <property type="entry name" value="L-RHAMNOSE ISOMERASE"/>
    <property type="match status" value="1"/>
</dbReference>
<dbReference type="InterPro" id="IPR050337">
    <property type="entry name" value="L-rhamnose_isomerase"/>
</dbReference>
<keyword evidence="2" id="KW-0464">Manganese</keyword>
<dbReference type="GO" id="GO:0008740">
    <property type="term" value="F:L-rhamnose isomerase activity"/>
    <property type="evidence" value="ECO:0007669"/>
    <property type="project" value="UniProtKB-EC"/>
</dbReference>
<dbReference type="SUPFAM" id="SSF51658">
    <property type="entry name" value="Xylose isomerase-like"/>
    <property type="match status" value="1"/>
</dbReference>
<dbReference type="Proteomes" id="UP001180453">
    <property type="component" value="Unassembled WGS sequence"/>
</dbReference>
<sequence length="431" mass="46353">MTTQIIDSGQVEQHNASQRATLQADYDALGGMLSRRGVDIEALTAKAQTFAVALPSWGVGTGGTRFARFPGKGEPRDVTEKLEDCAVIHQLTRATPTVSLHFPWDKPADPKALRQQADSLGLSFDAVNSNTFQDQPGQAQTYKYGSLTAQSQAAREQAVAHNIDCIELGKTLGSKGLTVWVGDGANFPGQHNLRGALERYLDSAKGIYAALPDDWLMYIEHKLFEPAFYCTVIADWGTSFAAAQTLGDKAKCLVDLGHHAPNTNIEMIVARLAQFGKLGGFHFNDSKYGDDDLDSGSIDPFQLFLVFNELADATLRDGTFKPAYMLDQSHNVTDPIESLMSSAVEVQRAFVQAALVDRAALAGFQEANDALQSAQALKKAFRTDVSPILAMARLRAGGAADPVAAYRASGYREKVAVKRPPKAGASGSGIV</sequence>
<evidence type="ECO:0000313" key="4">
    <source>
        <dbReference type="EMBL" id="MDR7268957.1"/>
    </source>
</evidence>
<keyword evidence="3 4" id="KW-0413">Isomerase</keyword>
<dbReference type="RefSeq" id="WP_310263189.1">
    <property type="nucleotide sequence ID" value="NZ_JAVDXU010000001.1"/>
</dbReference>
<keyword evidence="1" id="KW-0479">Metal-binding</keyword>
<dbReference type="Gene3D" id="3.20.20.150">
    <property type="entry name" value="Divalent-metal-dependent TIM barrel enzymes"/>
    <property type="match status" value="1"/>
</dbReference>
<dbReference type="InterPro" id="IPR036237">
    <property type="entry name" value="Xyl_isomerase-like_sf"/>
</dbReference>
<name>A0ABU1YJD0_ROSSA</name>
<evidence type="ECO:0000256" key="2">
    <source>
        <dbReference type="ARBA" id="ARBA00023211"/>
    </source>
</evidence>
<evidence type="ECO:0000313" key="5">
    <source>
        <dbReference type="Proteomes" id="UP001180453"/>
    </source>
</evidence>
<gene>
    <name evidence="4" type="ORF">J2X20_001586</name>
</gene>
<reference evidence="4 5" key="1">
    <citation type="submission" date="2023-07" db="EMBL/GenBank/DDBJ databases">
        <title>Sorghum-associated microbial communities from plants grown in Nebraska, USA.</title>
        <authorList>
            <person name="Schachtman D."/>
        </authorList>
    </citation>
    <scope>NUCLEOTIDE SEQUENCE [LARGE SCALE GENOMIC DNA]</scope>
    <source>
        <strain evidence="4 5">BE314</strain>
    </source>
</reference>
<dbReference type="EMBL" id="JAVDXU010000001">
    <property type="protein sequence ID" value="MDR7268957.1"/>
    <property type="molecule type" value="Genomic_DNA"/>
</dbReference>
<organism evidence="4 5">
    <name type="scientific">Roseateles saccharophilus</name>
    <name type="common">Pseudomonas saccharophila</name>
    <dbReference type="NCBI Taxonomy" id="304"/>
    <lineage>
        <taxon>Bacteria</taxon>
        <taxon>Pseudomonadati</taxon>
        <taxon>Pseudomonadota</taxon>
        <taxon>Betaproteobacteria</taxon>
        <taxon>Burkholderiales</taxon>
        <taxon>Sphaerotilaceae</taxon>
        <taxon>Roseateles</taxon>
    </lineage>
</organism>
<proteinExistence type="predicted"/>
<evidence type="ECO:0000256" key="1">
    <source>
        <dbReference type="ARBA" id="ARBA00022723"/>
    </source>
</evidence>
<dbReference type="EC" id="5.3.1.14" evidence="4"/>
<dbReference type="NCBIfam" id="TIGR02629">
    <property type="entry name" value="L_rham_iso_rhiz"/>
    <property type="match status" value="1"/>
</dbReference>
<protein>
    <submittedName>
        <fullName evidence="4">L-rhamnose isomerase/sugar isomerase</fullName>
        <ecNumber evidence="4">5.3.1.-</ecNumber>
        <ecNumber evidence="4">5.3.1.14</ecNumber>
    </submittedName>
</protein>
<dbReference type="PANTHER" id="PTHR30268">
    <property type="entry name" value="L-RHAMNOSE ISOMERASE"/>
    <property type="match status" value="1"/>
</dbReference>
<keyword evidence="5" id="KW-1185">Reference proteome</keyword>
<dbReference type="InterPro" id="IPR013451">
    <property type="entry name" value="L_rhamnose_iso"/>
</dbReference>
<evidence type="ECO:0000256" key="3">
    <source>
        <dbReference type="ARBA" id="ARBA00023235"/>
    </source>
</evidence>